<organism evidence="1 2">
    <name type="scientific">Brenthis ino</name>
    <name type="common">lesser marbled fritillary</name>
    <dbReference type="NCBI Taxonomy" id="405034"/>
    <lineage>
        <taxon>Eukaryota</taxon>
        <taxon>Metazoa</taxon>
        <taxon>Ecdysozoa</taxon>
        <taxon>Arthropoda</taxon>
        <taxon>Hexapoda</taxon>
        <taxon>Insecta</taxon>
        <taxon>Pterygota</taxon>
        <taxon>Neoptera</taxon>
        <taxon>Endopterygota</taxon>
        <taxon>Lepidoptera</taxon>
        <taxon>Glossata</taxon>
        <taxon>Ditrysia</taxon>
        <taxon>Papilionoidea</taxon>
        <taxon>Nymphalidae</taxon>
        <taxon>Heliconiinae</taxon>
        <taxon>Argynnini</taxon>
        <taxon>Brenthis</taxon>
    </lineage>
</organism>
<gene>
    <name evidence="1" type="ORF">BINO364_LOCUS14513</name>
</gene>
<keyword evidence="2" id="KW-1185">Reference proteome</keyword>
<name>A0A8J9VX12_9NEOP</name>
<reference evidence="1" key="1">
    <citation type="submission" date="2021-12" db="EMBL/GenBank/DDBJ databases">
        <authorList>
            <person name="Martin H S."/>
        </authorList>
    </citation>
    <scope>NUCLEOTIDE SEQUENCE</scope>
</reference>
<evidence type="ECO:0000313" key="1">
    <source>
        <dbReference type="EMBL" id="CAH0729430.1"/>
    </source>
</evidence>
<protein>
    <recommendedName>
        <fullName evidence="3">DNA/RNA non-specific endonuclease domain-containing protein</fullName>
    </recommendedName>
</protein>
<evidence type="ECO:0000313" key="2">
    <source>
        <dbReference type="Proteomes" id="UP000838878"/>
    </source>
</evidence>
<dbReference type="EMBL" id="OV170228">
    <property type="protein sequence ID" value="CAH0729430.1"/>
    <property type="molecule type" value="Genomic_DNA"/>
</dbReference>
<dbReference type="AlphaFoldDB" id="A0A8J9VX12"/>
<dbReference type="InterPro" id="IPR044925">
    <property type="entry name" value="His-Me_finger_sf"/>
</dbReference>
<proteinExistence type="predicted"/>
<accession>A0A8J9VX12</accession>
<dbReference type="Proteomes" id="UP000838878">
    <property type="component" value="Chromosome 8"/>
</dbReference>
<dbReference type="OrthoDB" id="7409492at2759"/>
<feature type="non-terminal residue" evidence="1">
    <location>
        <position position="481"/>
    </location>
</feature>
<sequence>MSKVDALANVWTSDDVAAAAGHGIGGCGRSGPPYRLRKTVKYYCHVYGLSRGQESPPLSSAAAAFCPSVPTTMDWKNCVVFSFAFLQWVTATETPCVIELECAECVPDHMPLVTSHRASNGSVLVPHGDEVSLSCGAGRLLAYPLRAAVTAQCDAGRYRVPGDAALRHLLELGCQEDVFEDVLHTVEHCAPPLQGRAYQLQEDGSTRHVATLCFDEDRAVATFAHVSNAPANTLRLPPHPDQRAPLTLFGNFNNMFDSKTRHVAEKLYSDDVRMNRRLHEIFKHDKFSFAEQTITAGKLLSGHYFDDQNMRVADFVSNKVAVWRSVAGGNLRHLQRDVARLMKLWRPHGALHVYSGTHGTLALRAGRREVFLQAARFPVPRYLWTVAHDAAGGRALAVVVLNDPFVAVSEIREAVFCESACGAVSWLHELKRHRNYESALYGLSFCCNVKDFTAVVHEMPAAALAGVREGREGMLTELNIQ</sequence>
<dbReference type="PROSITE" id="PS51257">
    <property type="entry name" value="PROKAR_LIPOPROTEIN"/>
    <property type="match status" value="1"/>
</dbReference>
<evidence type="ECO:0008006" key="3">
    <source>
        <dbReference type="Google" id="ProtNLM"/>
    </source>
</evidence>
<dbReference type="SUPFAM" id="SSF54060">
    <property type="entry name" value="His-Me finger endonucleases"/>
    <property type="match status" value="1"/>
</dbReference>
<dbReference type="Gene3D" id="3.40.570.10">
    <property type="entry name" value="Extracellular Endonuclease, subunit A"/>
    <property type="match status" value="1"/>
</dbReference>
<dbReference type="InterPro" id="IPR044929">
    <property type="entry name" value="DNA/RNA_non-sp_Endonuclease_sf"/>
</dbReference>